<gene>
    <name evidence="1" type="ORF">CJ263_16920</name>
</gene>
<dbReference type="Proteomes" id="UP000215244">
    <property type="component" value="Chromosome"/>
</dbReference>
<protein>
    <recommendedName>
        <fullName evidence="3">TonB-dependent receptor</fullName>
    </recommendedName>
</protein>
<accession>A0A223V8Q3</accession>
<organism evidence="1 2">
    <name type="scientific">Maribacter cobaltidurans</name>
    <dbReference type="NCBI Taxonomy" id="1178778"/>
    <lineage>
        <taxon>Bacteria</taxon>
        <taxon>Pseudomonadati</taxon>
        <taxon>Bacteroidota</taxon>
        <taxon>Flavobacteriia</taxon>
        <taxon>Flavobacteriales</taxon>
        <taxon>Flavobacteriaceae</taxon>
        <taxon>Maribacter</taxon>
    </lineage>
</organism>
<evidence type="ECO:0000313" key="2">
    <source>
        <dbReference type="Proteomes" id="UP000215244"/>
    </source>
</evidence>
<sequence length="882" mass="102788">MYFIEFFSFSLLIFNPKAVYSQTLDISVIDSYGVNISPVIVTVSEFDSLRIREFFELENGKGKIKLNSNYENIVVNFKSYGYFNNSKIIKKNDPDSIYSLRVVLKEKPPIKLDDIIVIAKKKPFRIAKDTISYNVSAYSDGSERKIQEVIKKLPGVEVNEQSGEIKYKGKSIETVTLDGDNLFGFNYTLGTKNINADMVEQVEAIDNYAENPFLKGIEQGGKVSLNLKLKKGKLDISGNLDFGSGWFDDGDQALNVSSNILGITKTYKSFATLSYNNVGVNQTPFDYFGFNYSLEQEKEKNFFAEKIIPETRFSNLLEDRRANINTQFFGNYNAIFKLNPKLSIKTNLYYLQDRITTNQLFQNDFQINNDIFTTTDKTFITKKPQQYRGDLEIKYNTSKTSLLEYNLRLRQENIETPSTVIQNQTDEFSTFLNTEDFYFKQDILWTKKLSDKKALQLSLFHSFNDLPQTFSITPSLFDENALIDTQESEFKRTFLEGKATYLGSGKRDKYTFVLGANFNESPFLSRLFNSEENISENNFDYTQNNIFNTGVYNFNRGKWQISPSYSVRILNQNLEQNIVNNEQTQNDFVFEPALNLKYKLNSVSFLSGNLGYKQNTNAEQFFFLNQVLINNRTTISNLPTLELQNSQRYSLLYFNNDLYNQFQLNANVSYQKSTGNFFTNQNITENTTQIEYFFLPQDNSNWNMNMQISKYIPFIESTLKLTSNYTLSNFRNIVNNSDLRQNQNQFFSNSFFWKTAFEIPVNFENTFTYQYSNSKSENQSAFINKSWQNTFKVIIKPTKKWFFIVSSDYYLPNTEQSDEQFFFLDATLRHRPKSKKWGASFTMRNITNENNFEQVQTSDISTTIFRSNLLPRYFLLNLTWNF</sequence>
<dbReference type="KEGG" id="marb:CJ263_16920"/>
<dbReference type="EMBL" id="CP022957">
    <property type="protein sequence ID" value="ASV31761.1"/>
    <property type="molecule type" value="Genomic_DNA"/>
</dbReference>
<dbReference type="SUPFAM" id="SSF56935">
    <property type="entry name" value="Porins"/>
    <property type="match status" value="1"/>
</dbReference>
<reference evidence="1 2" key="1">
    <citation type="submission" date="2017-08" db="EMBL/GenBank/DDBJ databases">
        <title>The complete genome sequence of Maribacter sp. B1, isolated from deep-sea sediment.</title>
        <authorList>
            <person name="Wu Y.-H."/>
            <person name="Cheng H."/>
            <person name="Xu X.-W."/>
        </authorList>
    </citation>
    <scope>NUCLEOTIDE SEQUENCE [LARGE SCALE GENOMIC DNA]</scope>
    <source>
        <strain evidence="1 2">B1</strain>
    </source>
</reference>
<evidence type="ECO:0000313" key="1">
    <source>
        <dbReference type="EMBL" id="ASV31761.1"/>
    </source>
</evidence>
<name>A0A223V8Q3_9FLAO</name>
<dbReference type="AlphaFoldDB" id="A0A223V8Q3"/>
<proteinExistence type="predicted"/>
<evidence type="ECO:0008006" key="3">
    <source>
        <dbReference type="Google" id="ProtNLM"/>
    </source>
</evidence>
<keyword evidence="2" id="KW-1185">Reference proteome</keyword>